<accession>A0A8H9GBZ8</accession>
<dbReference type="AlphaFoldDB" id="A0A8H9GBZ8"/>
<dbReference type="Proteomes" id="UP000655589">
    <property type="component" value="Unassembled WGS sequence"/>
</dbReference>
<proteinExistence type="predicted"/>
<name>A0A8H9GBZ8_9MICO</name>
<organism evidence="2 3">
    <name type="scientific">Promicromonospora citrea</name>
    <dbReference type="NCBI Taxonomy" id="43677"/>
    <lineage>
        <taxon>Bacteria</taxon>
        <taxon>Bacillati</taxon>
        <taxon>Actinomycetota</taxon>
        <taxon>Actinomycetes</taxon>
        <taxon>Micrococcales</taxon>
        <taxon>Promicromonosporaceae</taxon>
        <taxon>Promicromonospora</taxon>
    </lineage>
</organism>
<dbReference type="PROSITE" id="PS51257">
    <property type="entry name" value="PROKAR_LIPOPROTEIN"/>
    <property type="match status" value="1"/>
</dbReference>
<evidence type="ECO:0000256" key="1">
    <source>
        <dbReference type="SAM" id="SignalP"/>
    </source>
</evidence>
<evidence type="ECO:0000313" key="2">
    <source>
        <dbReference type="EMBL" id="GGM08434.1"/>
    </source>
</evidence>
<dbReference type="EMBL" id="BMPT01000001">
    <property type="protein sequence ID" value="GGM08434.1"/>
    <property type="molecule type" value="Genomic_DNA"/>
</dbReference>
<dbReference type="SUPFAM" id="SSF53850">
    <property type="entry name" value="Periplasmic binding protein-like II"/>
    <property type="match status" value="1"/>
</dbReference>
<dbReference type="Gene3D" id="3.40.190.10">
    <property type="entry name" value="Periplasmic binding protein-like II"/>
    <property type="match status" value="2"/>
</dbReference>
<dbReference type="Pfam" id="PF01547">
    <property type="entry name" value="SBP_bac_1"/>
    <property type="match status" value="1"/>
</dbReference>
<dbReference type="RefSeq" id="WP_171104876.1">
    <property type="nucleotide sequence ID" value="NZ_BMPT01000001.1"/>
</dbReference>
<dbReference type="PANTHER" id="PTHR43649">
    <property type="entry name" value="ARABINOSE-BINDING PROTEIN-RELATED"/>
    <property type="match status" value="1"/>
</dbReference>
<dbReference type="InterPro" id="IPR050490">
    <property type="entry name" value="Bact_solute-bd_prot1"/>
</dbReference>
<comment type="caution">
    <text evidence="2">The sequence shown here is derived from an EMBL/GenBank/DDBJ whole genome shotgun (WGS) entry which is preliminary data.</text>
</comment>
<gene>
    <name evidence="2" type="ORF">GCM10010102_00480</name>
</gene>
<reference evidence="2" key="2">
    <citation type="submission" date="2020-09" db="EMBL/GenBank/DDBJ databases">
        <authorList>
            <person name="Sun Q."/>
            <person name="Ohkuma M."/>
        </authorList>
    </citation>
    <scope>NUCLEOTIDE SEQUENCE</scope>
    <source>
        <strain evidence="2">JCM 3051</strain>
    </source>
</reference>
<reference evidence="2" key="1">
    <citation type="journal article" date="2014" name="Int. J. Syst. Evol. Microbiol.">
        <title>Complete genome sequence of Corynebacterium casei LMG S-19264T (=DSM 44701T), isolated from a smear-ripened cheese.</title>
        <authorList>
            <consortium name="US DOE Joint Genome Institute (JGI-PGF)"/>
            <person name="Walter F."/>
            <person name="Albersmeier A."/>
            <person name="Kalinowski J."/>
            <person name="Ruckert C."/>
        </authorList>
    </citation>
    <scope>NUCLEOTIDE SEQUENCE</scope>
    <source>
        <strain evidence="2">JCM 3051</strain>
    </source>
</reference>
<feature type="chain" id="PRO_5039083678" evidence="1">
    <location>
        <begin position="42"/>
        <end position="444"/>
    </location>
</feature>
<evidence type="ECO:0000313" key="3">
    <source>
        <dbReference type="Proteomes" id="UP000655589"/>
    </source>
</evidence>
<dbReference type="InterPro" id="IPR006059">
    <property type="entry name" value="SBP"/>
</dbReference>
<sequence>MVRTRTTSRTRTAAVQVTALAAASALALSACGGGSTASAEAAPVATDRDIQLSLVWWGDDDRAGRYEEAVALFEEKYPNIDVQTQFQAWDDYWTARSTEAAGQTLPDVFQMDLAYIHQYASNNQLLDLSNQLGVNLDAEGYDDGLLASGAVNDGQYGIPTSTNTLGMIVHHDILDELGVEAPEEGLTWDEYDAWVREVSEAGADAEPRVYGGTDYTGTLWLFIQWLLQQGKTAFNDDGTPAFAEEDLVAWVERTQPLRDDGVFYPVERTKQVEPLTGLQVNEAATEMTWDNMTAGYSANAGTENVDLLPVPTGAEGSSQFWKPSMLLSASSTTEEPDAAAALIDFLVNDPEVGEIFGTSKGVPAVAEQRDAMGVEEGSIDDKIVGYEDHVAERVTAETPLPGEGYGVVEAEFKRLGEELAYGNITAEEFADQWFASAEANLGGA</sequence>
<protein>
    <submittedName>
        <fullName evidence="2">Sugar ABC transporter substrate-binding protein</fullName>
    </submittedName>
</protein>
<keyword evidence="1" id="KW-0732">Signal</keyword>
<dbReference type="PANTHER" id="PTHR43649:SF30">
    <property type="entry name" value="ABC TRANSPORTER SUBSTRATE-BINDING PROTEIN"/>
    <property type="match status" value="1"/>
</dbReference>
<feature type="signal peptide" evidence="1">
    <location>
        <begin position="1"/>
        <end position="41"/>
    </location>
</feature>
<keyword evidence="3" id="KW-1185">Reference proteome</keyword>